<proteinExistence type="predicted"/>
<dbReference type="EMBL" id="JANJYJ010000009">
    <property type="protein sequence ID" value="KAK3188260.1"/>
    <property type="molecule type" value="Genomic_DNA"/>
</dbReference>
<accession>A0AAE0DTU8</accession>
<gene>
    <name evidence="2" type="ORF">Dsin_027821</name>
</gene>
<sequence length="111" mass="12350">MSPEYAMRGQFSVKSDVYSFGVLVLEIITGKKISNFSQTDGVGDLLSYEDSTARPTMATIVLMLNSYSITLPLPKQPNALFFGNRTELNMQITSEFMQWSVDDASITEHAN</sequence>
<protein>
    <recommendedName>
        <fullName evidence="1">Serine-threonine/tyrosine-protein kinase catalytic domain-containing protein</fullName>
    </recommendedName>
</protein>
<dbReference type="AlphaFoldDB" id="A0AAE0DTU8"/>
<dbReference type="PANTHER" id="PTHR27006">
    <property type="entry name" value="PROMASTIGOTE SURFACE ANTIGEN PROTEIN PSA"/>
    <property type="match status" value="1"/>
</dbReference>
<evidence type="ECO:0000313" key="3">
    <source>
        <dbReference type="Proteomes" id="UP001281410"/>
    </source>
</evidence>
<reference evidence="2" key="1">
    <citation type="journal article" date="2023" name="Plant J.">
        <title>Genome sequences and population genomics provide insights into the demographic history, inbreeding, and mutation load of two 'living fossil' tree species of Dipteronia.</title>
        <authorList>
            <person name="Feng Y."/>
            <person name="Comes H.P."/>
            <person name="Chen J."/>
            <person name="Zhu S."/>
            <person name="Lu R."/>
            <person name="Zhang X."/>
            <person name="Li P."/>
            <person name="Qiu J."/>
            <person name="Olsen K.M."/>
            <person name="Qiu Y."/>
        </authorList>
    </citation>
    <scope>NUCLEOTIDE SEQUENCE</scope>
    <source>
        <strain evidence="2">NBL</strain>
    </source>
</reference>
<feature type="domain" description="Serine-threonine/tyrosine-protein kinase catalytic" evidence="1">
    <location>
        <begin position="1"/>
        <end position="34"/>
    </location>
</feature>
<comment type="caution">
    <text evidence="2">The sequence shown here is derived from an EMBL/GenBank/DDBJ whole genome shotgun (WGS) entry which is preliminary data.</text>
</comment>
<name>A0AAE0DTU8_9ROSI</name>
<dbReference type="PANTHER" id="PTHR27006:SF606">
    <property type="entry name" value="INTERLEUKIN-1 RECEPTOR-ASSOCIATED KINASE 4"/>
    <property type="match status" value="1"/>
</dbReference>
<dbReference type="InterPro" id="IPR011009">
    <property type="entry name" value="Kinase-like_dom_sf"/>
</dbReference>
<dbReference type="Pfam" id="PF07714">
    <property type="entry name" value="PK_Tyr_Ser-Thr"/>
    <property type="match status" value="1"/>
</dbReference>
<evidence type="ECO:0000313" key="2">
    <source>
        <dbReference type="EMBL" id="KAK3188260.1"/>
    </source>
</evidence>
<organism evidence="2 3">
    <name type="scientific">Dipteronia sinensis</name>
    <dbReference type="NCBI Taxonomy" id="43782"/>
    <lineage>
        <taxon>Eukaryota</taxon>
        <taxon>Viridiplantae</taxon>
        <taxon>Streptophyta</taxon>
        <taxon>Embryophyta</taxon>
        <taxon>Tracheophyta</taxon>
        <taxon>Spermatophyta</taxon>
        <taxon>Magnoliopsida</taxon>
        <taxon>eudicotyledons</taxon>
        <taxon>Gunneridae</taxon>
        <taxon>Pentapetalae</taxon>
        <taxon>rosids</taxon>
        <taxon>malvids</taxon>
        <taxon>Sapindales</taxon>
        <taxon>Sapindaceae</taxon>
        <taxon>Hippocastanoideae</taxon>
        <taxon>Acereae</taxon>
        <taxon>Dipteronia</taxon>
    </lineage>
</organism>
<keyword evidence="3" id="KW-1185">Reference proteome</keyword>
<dbReference type="InterPro" id="IPR001245">
    <property type="entry name" value="Ser-Thr/Tyr_kinase_cat_dom"/>
</dbReference>
<dbReference type="SUPFAM" id="SSF56112">
    <property type="entry name" value="Protein kinase-like (PK-like)"/>
    <property type="match status" value="1"/>
</dbReference>
<dbReference type="Gene3D" id="1.10.510.10">
    <property type="entry name" value="Transferase(Phosphotransferase) domain 1"/>
    <property type="match status" value="1"/>
</dbReference>
<dbReference type="Proteomes" id="UP001281410">
    <property type="component" value="Unassembled WGS sequence"/>
</dbReference>
<dbReference type="GO" id="GO:0004672">
    <property type="term" value="F:protein kinase activity"/>
    <property type="evidence" value="ECO:0007669"/>
    <property type="project" value="InterPro"/>
</dbReference>
<evidence type="ECO:0000259" key="1">
    <source>
        <dbReference type="Pfam" id="PF07714"/>
    </source>
</evidence>